<gene>
    <name evidence="2" type="ORF">EI546_15165</name>
</gene>
<dbReference type="PANTHER" id="PTHR30203:SF23">
    <property type="entry name" value="OUTER MEMBRANE EFFLUX PROTEIN"/>
    <property type="match status" value="1"/>
</dbReference>
<sequence>MGISRCVVLFLTLIFLHFPLFGQDTLQINREQAETIFLKENLLLLAEKLQINQAEAMVIQAGLWPNPTLSIDDVNLWSTKGQREILAEELPWSRENAFGKNQQFSVSLEQLIQTAGKRKKLIALEEVSVEKSKQYFKDLLRTLKLEFRNLLTELQYLQLKSAVYENQIHSVKRLTQSYRKQVDDGHIAKGEYIRLKALELELLQSVKELKNEKNKVEKELKLLMHLPAAINLKITPEKYSKVVSDSLKIENLLETALESRPDYKLAGMEESFYQNLYKFERAQAVPDLNFKVGYDRGGGVYYDFVGFGLSMDLPFFNRNQGNIKSAKIGIEHSKILLQQKELDLENEIFLAYQNLNAAIEFLSQIEPDYESTLDTLLENYTKNFRSRNMSLLEYLDFLEAYLENKEIILEAGKEVNERAEELNYAVGTDVIN</sequence>
<dbReference type="Proteomes" id="UP000285517">
    <property type="component" value="Chromosome"/>
</dbReference>
<proteinExistence type="predicted"/>
<dbReference type="AlphaFoldDB" id="A0A410G6R2"/>
<evidence type="ECO:0000256" key="1">
    <source>
        <dbReference type="SAM" id="Coils"/>
    </source>
</evidence>
<dbReference type="SUPFAM" id="SSF56954">
    <property type="entry name" value="Outer membrane efflux proteins (OEP)"/>
    <property type="match status" value="1"/>
</dbReference>
<dbReference type="RefSeq" id="WP_128251338.1">
    <property type="nucleotide sequence ID" value="NZ_CP034951.1"/>
</dbReference>
<dbReference type="OrthoDB" id="9791261at2"/>
<dbReference type="Gene3D" id="1.20.1600.10">
    <property type="entry name" value="Outer membrane efflux proteins (OEP)"/>
    <property type="match status" value="1"/>
</dbReference>
<organism evidence="2 3">
    <name type="scientific">Aequorivita ciconiae</name>
    <dbReference type="NCBI Taxonomy" id="2494375"/>
    <lineage>
        <taxon>Bacteria</taxon>
        <taxon>Pseudomonadati</taxon>
        <taxon>Bacteroidota</taxon>
        <taxon>Flavobacteriia</taxon>
        <taxon>Flavobacteriales</taxon>
        <taxon>Flavobacteriaceae</taxon>
        <taxon>Aequorivita</taxon>
    </lineage>
</organism>
<keyword evidence="3" id="KW-1185">Reference proteome</keyword>
<dbReference type="GO" id="GO:0015562">
    <property type="term" value="F:efflux transmembrane transporter activity"/>
    <property type="evidence" value="ECO:0007669"/>
    <property type="project" value="InterPro"/>
</dbReference>
<dbReference type="PANTHER" id="PTHR30203">
    <property type="entry name" value="OUTER MEMBRANE CATION EFFLUX PROTEIN"/>
    <property type="match status" value="1"/>
</dbReference>
<accession>A0A410G6R2</accession>
<dbReference type="InterPro" id="IPR010131">
    <property type="entry name" value="MdtP/NodT-like"/>
</dbReference>
<protein>
    <submittedName>
        <fullName evidence="2">TolC family protein</fullName>
    </submittedName>
</protein>
<keyword evidence="1" id="KW-0175">Coiled coil</keyword>
<evidence type="ECO:0000313" key="2">
    <source>
        <dbReference type="EMBL" id="QAA82974.1"/>
    </source>
</evidence>
<dbReference type="KEGG" id="aev:EI546_15165"/>
<name>A0A410G6R2_9FLAO</name>
<reference evidence="2 3" key="1">
    <citation type="submission" date="2019-01" db="EMBL/GenBank/DDBJ databases">
        <title>Complete genome sequencing of Aequorivita sp. H23M31.</title>
        <authorList>
            <person name="Bae J.-W."/>
        </authorList>
    </citation>
    <scope>NUCLEOTIDE SEQUENCE [LARGE SCALE GENOMIC DNA]</scope>
    <source>
        <strain evidence="2 3">H23M31</strain>
    </source>
</reference>
<feature type="coiled-coil region" evidence="1">
    <location>
        <begin position="195"/>
        <end position="226"/>
    </location>
</feature>
<evidence type="ECO:0000313" key="3">
    <source>
        <dbReference type="Proteomes" id="UP000285517"/>
    </source>
</evidence>
<dbReference type="EMBL" id="CP034951">
    <property type="protein sequence ID" value="QAA82974.1"/>
    <property type="molecule type" value="Genomic_DNA"/>
</dbReference>